<accession>A3ZV40</accession>
<sequence>MRGHEFARVFRLMAPELITLQQILFPAITSVG</sequence>
<dbReference type="HOGENOM" id="CLU_3388284_0_0_0"/>
<dbReference type="EMBL" id="AANZ01000014">
    <property type="protein sequence ID" value="EAQ79608.1"/>
    <property type="molecule type" value="Genomic_DNA"/>
</dbReference>
<dbReference type="AlphaFoldDB" id="A3ZV40"/>
<gene>
    <name evidence="1" type="ORF">DSM3645_03993</name>
</gene>
<name>A3ZV40_9BACT</name>
<dbReference type="STRING" id="314230.DSM3645_03993"/>
<organism evidence="1 2">
    <name type="scientific">Blastopirellula marina DSM 3645</name>
    <dbReference type="NCBI Taxonomy" id="314230"/>
    <lineage>
        <taxon>Bacteria</taxon>
        <taxon>Pseudomonadati</taxon>
        <taxon>Planctomycetota</taxon>
        <taxon>Planctomycetia</taxon>
        <taxon>Pirellulales</taxon>
        <taxon>Pirellulaceae</taxon>
        <taxon>Blastopirellula</taxon>
    </lineage>
</organism>
<protein>
    <submittedName>
        <fullName evidence="1">Uncharacterized protein</fullName>
    </submittedName>
</protein>
<reference evidence="1 2" key="1">
    <citation type="submission" date="2006-02" db="EMBL/GenBank/DDBJ databases">
        <authorList>
            <person name="Amann R."/>
            <person name="Ferriera S."/>
            <person name="Johnson J."/>
            <person name="Kravitz S."/>
            <person name="Halpern A."/>
            <person name="Remington K."/>
            <person name="Beeson K."/>
            <person name="Tran B."/>
            <person name="Rogers Y.-H."/>
            <person name="Friedman R."/>
            <person name="Venter J.C."/>
        </authorList>
    </citation>
    <scope>NUCLEOTIDE SEQUENCE [LARGE SCALE GENOMIC DNA]</scope>
    <source>
        <strain evidence="1 2">DSM 3645</strain>
    </source>
</reference>
<dbReference type="Proteomes" id="UP000004358">
    <property type="component" value="Unassembled WGS sequence"/>
</dbReference>
<proteinExistence type="predicted"/>
<evidence type="ECO:0000313" key="1">
    <source>
        <dbReference type="EMBL" id="EAQ79608.1"/>
    </source>
</evidence>
<comment type="caution">
    <text evidence="1">The sequence shown here is derived from an EMBL/GenBank/DDBJ whole genome shotgun (WGS) entry which is preliminary data.</text>
</comment>
<evidence type="ECO:0000313" key="2">
    <source>
        <dbReference type="Proteomes" id="UP000004358"/>
    </source>
</evidence>